<dbReference type="SUPFAM" id="SSF56601">
    <property type="entry name" value="beta-lactamase/transpeptidase-like"/>
    <property type="match status" value="1"/>
</dbReference>
<evidence type="ECO:0000259" key="11">
    <source>
        <dbReference type="Pfam" id="PF00905"/>
    </source>
</evidence>
<feature type="domain" description="Penicillin-binding protein dimerisation" evidence="12">
    <location>
        <begin position="100"/>
        <end position="167"/>
    </location>
</feature>
<dbReference type="AlphaFoldDB" id="A0A0G1RJ51"/>
<name>A0A0G1RJ51_9BACT</name>
<dbReference type="Gene3D" id="3.90.1310.10">
    <property type="entry name" value="Penicillin-binding protein 2a (Domain 2)"/>
    <property type="match status" value="1"/>
</dbReference>
<keyword evidence="8 10" id="KW-0472">Membrane</keyword>
<evidence type="ECO:0000259" key="12">
    <source>
        <dbReference type="Pfam" id="PF03717"/>
    </source>
</evidence>
<evidence type="ECO:0000256" key="2">
    <source>
        <dbReference type="ARBA" id="ARBA00004236"/>
    </source>
</evidence>
<sequence>MKKYRFGASFGDFVVTEMKEYKSRRVEGQESARDYRRGWVVWLAILAAMGALVVRLGALQLFEGGEYRILADENRIKKIRLAAERGKILDRNEQDVRTLGEAAAHVVGYVAEVNEEEVGLLRDAGQKYELGSQIGRTGIEQQYEDKLRGRDGGRLVEVNPNQEVVRELGHQEPQAGSDVTLTLEAGLQQTAFAALGRKRGAVIVSNPKTGEILALVSSPAFNPHQVTASSEFFNRAIGGIYPPGSTFKIVTTVAALESGKADGNFTYEDTGVINIGKFAYTNWYFTQYGRTEGVVGWEKALARSVDTFFYKVGELTGAETIAEWAEKFGMGVKTGIDLPGEVSGLVPDNDWKEKTFGQVWYPGDTLHMAIGQGFLLTTPLQVMGFTSFVASNGILYEPQLVNKIIAGDITLSEFKPQILISNLVNSKNLDAIKKGLEQVTKDGGTAWPFFTFPIPTAGKTGTAEYGDPKNRTHAWYTSYAPVNNPKIVMTVLLEGAGEGSSVAAPVVKEAYRWYFSPDKNNLIKDIYQIATPSAKQFGE</sequence>
<keyword evidence="9" id="KW-0961">Cell wall biogenesis/degradation</keyword>
<dbReference type="GO" id="GO:0071555">
    <property type="term" value="P:cell wall organization"/>
    <property type="evidence" value="ECO:0007669"/>
    <property type="project" value="UniProtKB-KW"/>
</dbReference>
<organism evidence="13 14">
    <name type="scientific">Candidatus Amesbacteria bacterium GW2011_GWA2_47_11b</name>
    <dbReference type="NCBI Taxonomy" id="1618358"/>
    <lineage>
        <taxon>Bacteria</taxon>
        <taxon>Candidatus Amesiibacteriota</taxon>
    </lineage>
</organism>
<evidence type="ECO:0000256" key="4">
    <source>
        <dbReference type="ARBA" id="ARBA00022692"/>
    </source>
</evidence>
<dbReference type="Proteomes" id="UP000034307">
    <property type="component" value="Unassembled WGS sequence"/>
</dbReference>
<proteinExistence type="predicted"/>
<dbReference type="GO" id="GO:0009252">
    <property type="term" value="P:peptidoglycan biosynthetic process"/>
    <property type="evidence" value="ECO:0007669"/>
    <property type="project" value="UniProtKB-KW"/>
</dbReference>
<gene>
    <name evidence="13" type="ORF">UX80_C0018G0003</name>
</gene>
<evidence type="ECO:0000256" key="1">
    <source>
        <dbReference type="ARBA" id="ARBA00004167"/>
    </source>
</evidence>
<dbReference type="GO" id="GO:0008360">
    <property type="term" value="P:regulation of cell shape"/>
    <property type="evidence" value="ECO:0007669"/>
    <property type="project" value="UniProtKB-KW"/>
</dbReference>
<dbReference type="STRING" id="1618358.UX80_C0018G0003"/>
<reference evidence="13 14" key="1">
    <citation type="journal article" date="2015" name="Nature">
        <title>rRNA introns, odd ribosomes, and small enigmatic genomes across a large radiation of phyla.</title>
        <authorList>
            <person name="Brown C.T."/>
            <person name="Hug L.A."/>
            <person name="Thomas B.C."/>
            <person name="Sharon I."/>
            <person name="Castelle C.J."/>
            <person name="Singh A."/>
            <person name="Wilkins M.J."/>
            <person name="Williams K.H."/>
            <person name="Banfield J.F."/>
        </authorList>
    </citation>
    <scope>NUCLEOTIDE SEQUENCE [LARGE SCALE GENOMIC DNA]</scope>
</reference>
<evidence type="ECO:0000256" key="10">
    <source>
        <dbReference type="SAM" id="Phobius"/>
    </source>
</evidence>
<dbReference type="GO" id="GO:0008658">
    <property type="term" value="F:penicillin binding"/>
    <property type="evidence" value="ECO:0007669"/>
    <property type="project" value="InterPro"/>
</dbReference>
<evidence type="ECO:0000256" key="6">
    <source>
        <dbReference type="ARBA" id="ARBA00022984"/>
    </source>
</evidence>
<feature type="domain" description="Penicillin-binding protein transpeptidase" evidence="11">
    <location>
        <begin position="200"/>
        <end position="510"/>
    </location>
</feature>
<dbReference type="Gene3D" id="3.40.710.10">
    <property type="entry name" value="DD-peptidase/beta-lactamase superfamily"/>
    <property type="match status" value="1"/>
</dbReference>
<comment type="subcellular location">
    <subcellularLocation>
        <location evidence="2">Cell membrane</location>
    </subcellularLocation>
    <subcellularLocation>
        <location evidence="1">Membrane</location>
        <topology evidence="1">Single-pass membrane protein</topology>
    </subcellularLocation>
</comment>
<keyword evidence="4 10" id="KW-0812">Transmembrane</keyword>
<evidence type="ECO:0000313" key="14">
    <source>
        <dbReference type="Proteomes" id="UP000034307"/>
    </source>
</evidence>
<dbReference type="SUPFAM" id="SSF56519">
    <property type="entry name" value="Penicillin binding protein dimerisation domain"/>
    <property type="match status" value="1"/>
</dbReference>
<keyword evidence="5" id="KW-0133">Cell shape</keyword>
<keyword evidence="7 10" id="KW-1133">Transmembrane helix</keyword>
<dbReference type="Pfam" id="PF03717">
    <property type="entry name" value="PBP_dimer"/>
    <property type="match status" value="1"/>
</dbReference>
<feature type="transmembrane region" description="Helical" evidence="10">
    <location>
        <begin position="39"/>
        <end position="62"/>
    </location>
</feature>
<dbReference type="InterPro" id="IPR001460">
    <property type="entry name" value="PCN-bd_Tpept"/>
</dbReference>
<accession>A0A0G1RJ51</accession>
<dbReference type="EMBL" id="LCNO01000018">
    <property type="protein sequence ID" value="KKU57349.1"/>
    <property type="molecule type" value="Genomic_DNA"/>
</dbReference>
<dbReference type="GO" id="GO:0071972">
    <property type="term" value="F:peptidoglycan L,D-transpeptidase activity"/>
    <property type="evidence" value="ECO:0007669"/>
    <property type="project" value="TreeGrafter"/>
</dbReference>
<dbReference type="InterPro" id="IPR005311">
    <property type="entry name" value="PBP_dimer"/>
</dbReference>
<dbReference type="PANTHER" id="PTHR30627">
    <property type="entry name" value="PEPTIDOGLYCAN D,D-TRANSPEPTIDASE"/>
    <property type="match status" value="1"/>
</dbReference>
<evidence type="ECO:0000256" key="5">
    <source>
        <dbReference type="ARBA" id="ARBA00022960"/>
    </source>
</evidence>
<evidence type="ECO:0000313" key="13">
    <source>
        <dbReference type="EMBL" id="KKU57349.1"/>
    </source>
</evidence>
<keyword evidence="6" id="KW-0573">Peptidoglycan synthesis</keyword>
<protein>
    <submittedName>
        <fullName evidence="13">Penicillin-binding protein 2</fullName>
    </submittedName>
</protein>
<comment type="caution">
    <text evidence="13">The sequence shown here is derived from an EMBL/GenBank/DDBJ whole genome shotgun (WGS) entry which is preliminary data.</text>
</comment>
<dbReference type="GO" id="GO:0005886">
    <property type="term" value="C:plasma membrane"/>
    <property type="evidence" value="ECO:0007669"/>
    <property type="project" value="UniProtKB-SubCell"/>
</dbReference>
<evidence type="ECO:0000256" key="8">
    <source>
        <dbReference type="ARBA" id="ARBA00023136"/>
    </source>
</evidence>
<dbReference type="InterPro" id="IPR012338">
    <property type="entry name" value="Beta-lactam/transpept-like"/>
</dbReference>
<dbReference type="Pfam" id="PF00905">
    <property type="entry name" value="Transpeptidase"/>
    <property type="match status" value="1"/>
</dbReference>
<evidence type="ECO:0000256" key="7">
    <source>
        <dbReference type="ARBA" id="ARBA00022989"/>
    </source>
</evidence>
<keyword evidence="3" id="KW-1003">Cell membrane</keyword>
<dbReference type="InterPro" id="IPR050515">
    <property type="entry name" value="Beta-lactam/transpept"/>
</dbReference>
<dbReference type="InterPro" id="IPR036138">
    <property type="entry name" value="PBP_dimer_sf"/>
</dbReference>
<evidence type="ECO:0000256" key="3">
    <source>
        <dbReference type="ARBA" id="ARBA00022475"/>
    </source>
</evidence>
<evidence type="ECO:0000256" key="9">
    <source>
        <dbReference type="ARBA" id="ARBA00023316"/>
    </source>
</evidence>
<dbReference type="PANTHER" id="PTHR30627:SF2">
    <property type="entry name" value="PEPTIDOGLYCAN D,D-TRANSPEPTIDASE MRDA"/>
    <property type="match status" value="1"/>
</dbReference>